<sequence>MGISVVITTKNRVEYLQRAVNSVFEQTLKPDELIIVDDFSDVRLSDRVLSDFENTATAHDIRFLYIYNESPKGGNYSRNLGVYESQGAYVHFLDDDDVWLENKIEIQQQVLQKNEKLGIVYTGKQFVKDTALDTCYRKSSHSAQAESIWSGNFIGSTSGVAVRRSVFNLVDGFDECLKSLQDYDLWIRMLKHSEACWDGQFNLIYTVHSSVKGQITGNVDKHIETVNYLLDKYKEDLNALPKKQRSIFESRLQHVLARAYRLQGNKLFFKHFMKSLTLRPSLRTLALIFNVR</sequence>
<dbReference type="InterPro" id="IPR001173">
    <property type="entry name" value="Glyco_trans_2-like"/>
</dbReference>
<dbReference type="Gene3D" id="3.90.550.10">
    <property type="entry name" value="Spore Coat Polysaccharide Biosynthesis Protein SpsA, Chain A"/>
    <property type="match status" value="1"/>
</dbReference>
<gene>
    <name evidence="2" type="ORF">PRUB_a2926</name>
</gene>
<dbReference type="PANTHER" id="PTHR43685:SF2">
    <property type="entry name" value="GLYCOSYLTRANSFERASE 2-LIKE DOMAIN-CONTAINING PROTEIN"/>
    <property type="match status" value="1"/>
</dbReference>
<reference evidence="2 3" key="1">
    <citation type="journal article" date="2012" name="J. Bacteriol.">
        <title>Genome sequence of the cycloprodigiosin-producing bacterial strain Pseudoalteromonas rubra ATCC 29570(T).</title>
        <authorList>
            <person name="Xie B.B."/>
            <person name="Shu Y.L."/>
            <person name="Qin Q.L."/>
            <person name="Rong J.C."/>
            <person name="Zhang X.Y."/>
            <person name="Chen X.L."/>
            <person name="Zhou B.C."/>
            <person name="Zhang Y.Z."/>
        </authorList>
    </citation>
    <scope>NUCLEOTIDE SEQUENCE [LARGE SCALE GENOMIC DNA]</scope>
    <source>
        <strain evidence="2 3">DSM 6842</strain>
    </source>
</reference>
<accession>A0A8T0CE89</accession>
<proteinExistence type="predicted"/>
<name>A0A8T0CE89_9GAMM</name>
<dbReference type="PANTHER" id="PTHR43685">
    <property type="entry name" value="GLYCOSYLTRANSFERASE"/>
    <property type="match status" value="1"/>
</dbReference>
<evidence type="ECO:0000313" key="3">
    <source>
        <dbReference type="Proteomes" id="UP000016480"/>
    </source>
</evidence>
<organism evidence="2 3">
    <name type="scientific">Pseudoalteromonas rubra</name>
    <dbReference type="NCBI Taxonomy" id="43658"/>
    <lineage>
        <taxon>Bacteria</taxon>
        <taxon>Pseudomonadati</taxon>
        <taxon>Pseudomonadota</taxon>
        <taxon>Gammaproteobacteria</taxon>
        <taxon>Alteromonadales</taxon>
        <taxon>Pseudoalteromonadaceae</taxon>
        <taxon>Pseudoalteromonas</taxon>
    </lineage>
</organism>
<dbReference type="EMBL" id="AHCD03000026">
    <property type="protein sequence ID" value="KAF7788301.1"/>
    <property type="molecule type" value="Genomic_DNA"/>
</dbReference>
<dbReference type="RefSeq" id="WP_010383609.1">
    <property type="nucleotide sequence ID" value="NZ_AHCD03000026.1"/>
</dbReference>
<dbReference type="Pfam" id="PF00535">
    <property type="entry name" value="Glycos_transf_2"/>
    <property type="match status" value="1"/>
</dbReference>
<dbReference type="CDD" id="cd00761">
    <property type="entry name" value="Glyco_tranf_GTA_type"/>
    <property type="match status" value="1"/>
</dbReference>
<dbReference type="GeneID" id="61356345"/>
<evidence type="ECO:0000313" key="2">
    <source>
        <dbReference type="EMBL" id="KAF7788301.1"/>
    </source>
</evidence>
<feature type="domain" description="Glycosyltransferase 2-like" evidence="1">
    <location>
        <begin position="4"/>
        <end position="167"/>
    </location>
</feature>
<dbReference type="Proteomes" id="UP000016480">
    <property type="component" value="Unassembled WGS sequence"/>
</dbReference>
<comment type="caution">
    <text evidence="2">The sequence shown here is derived from an EMBL/GenBank/DDBJ whole genome shotgun (WGS) entry which is preliminary data.</text>
</comment>
<dbReference type="InterPro" id="IPR050834">
    <property type="entry name" value="Glycosyltransf_2"/>
</dbReference>
<dbReference type="SUPFAM" id="SSF53448">
    <property type="entry name" value="Nucleotide-diphospho-sugar transferases"/>
    <property type="match status" value="1"/>
</dbReference>
<protein>
    <recommendedName>
        <fullName evidence="1">Glycosyltransferase 2-like domain-containing protein</fullName>
    </recommendedName>
</protein>
<dbReference type="AlphaFoldDB" id="A0A8T0CE89"/>
<evidence type="ECO:0000259" key="1">
    <source>
        <dbReference type="Pfam" id="PF00535"/>
    </source>
</evidence>
<dbReference type="InterPro" id="IPR029044">
    <property type="entry name" value="Nucleotide-diphossugar_trans"/>
</dbReference>